<sequence length="248" mass="25956">MGDMRPAFACDDGAVIIPGYLDAFEPPLPRSTLVDATDQLHTALFWPAFLSGVGGARTAPSGFGADPTEVAALDAEWLRPDRWPVISLPVAGGRLHVVQRNLEDESGVDYVLEDGSPPALDVAAVEGNFRGPGLSWAEAAQTAAQAVGVEAARRLLLLLPAVGDVAASTRAAHALVTAAVKAVGCSAALAPRVAEELLTSSARFWGAHRWDEVEGIPVNLGPHSTRHPARQSLSELRRIAAAFAPLTP</sequence>
<dbReference type="Proteomes" id="UP000272729">
    <property type="component" value="Unassembled WGS sequence"/>
</dbReference>
<dbReference type="EMBL" id="RBXR01000001">
    <property type="protein sequence ID" value="RKT72050.1"/>
    <property type="molecule type" value="Genomic_DNA"/>
</dbReference>
<organism evidence="1 2">
    <name type="scientific">Saccharothrix variisporea</name>
    <dbReference type="NCBI Taxonomy" id="543527"/>
    <lineage>
        <taxon>Bacteria</taxon>
        <taxon>Bacillati</taxon>
        <taxon>Actinomycetota</taxon>
        <taxon>Actinomycetes</taxon>
        <taxon>Pseudonocardiales</taxon>
        <taxon>Pseudonocardiaceae</taxon>
        <taxon>Saccharothrix</taxon>
    </lineage>
</organism>
<evidence type="ECO:0000313" key="2">
    <source>
        <dbReference type="Proteomes" id="UP000272729"/>
    </source>
</evidence>
<protein>
    <submittedName>
        <fullName evidence="1">Uncharacterized protein</fullName>
    </submittedName>
</protein>
<accession>A0A495XCP9</accession>
<proteinExistence type="predicted"/>
<comment type="caution">
    <text evidence="1">The sequence shown here is derived from an EMBL/GenBank/DDBJ whole genome shotgun (WGS) entry which is preliminary data.</text>
</comment>
<name>A0A495XCP9_9PSEU</name>
<gene>
    <name evidence="1" type="ORF">DFJ66_5354</name>
</gene>
<dbReference type="AlphaFoldDB" id="A0A495XCP9"/>
<keyword evidence="2" id="KW-1185">Reference proteome</keyword>
<evidence type="ECO:0000313" key="1">
    <source>
        <dbReference type="EMBL" id="RKT72050.1"/>
    </source>
</evidence>
<reference evidence="1 2" key="1">
    <citation type="submission" date="2018-10" db="EMBL/GenBank/DDBJ databases">
        <title>Sequencing the genomes of 1000 actinobacteria strains.</title>
        <authorList>
            <person name="Klenk H.-P."/>
        </authorList>
    </citation>
    <scope>NUCLEOTIDE SEQUENCE [LARGE SCALE GENOMIC DNA]</scope>
    <source>
        <strain evidence="1 2">DSM 43911</strain>
    </source>
</reference>